<dbReference type="InterPro" id="IPR000524">
    <property type="entry name" value="Tscrpt_reg_HTH_GntR"/>
</dbReference>
<dbReference type="KEGG" id="ecc:c4276"/>
<dbReference type="CDD" id="cd07377">
    <property type="entry name" value="WHTH_GntR"/>
    <property type="match status" value="1"/>
</dbReference>
<dbReference type="PANTHER" id="PTHR44846:SF1">
    <property type="entry name" value="MANNOSYL-D-GLYCERATE TRANSPORT_METABOLISM SYSTEM REPRESSOR MNGR-RELATED"/>
    <property type="match status" value="1"/>
</dbReference>
<keyword evidence="2" id="KW-0238">DNA-binding</keyword>
<dbReference type="GO" id="GO:0045892">
    <property type="term" value="P:negative regulation of DNA-templated transcription"/>
    <property type="evidence" value="ECO:0007669"/>
    <property type="project" value="TreeGrafter"/>
</dbReference>
<reference evidence="7" key="2">
    <citation type="submission" date="2009-05" db="PDB data bank">
        <title>The crystal structure of the putative regulator from Escherichia coli CFT073.</title>
        <authorList>
            <person name="Zhang R."/>
            <person name="Xu X."/>
            <person name="Zheng H."/>
            <person name="Savchenko A."/>
            <person name="Edwards A."/>
            <person name="Joachimiak A."/>
        </authorList>
    </citation>
    <scope>X-RAY CRYSTALLOGRAPHY (2.20 ANGSTROMS) OF 82-251</scope>
</reference>
<keyword evidence="1" id="KW-0805">Transcription regulation</keyword>
<dbReference type="SMART" id="SM00345">
    <property type="entry name" value="HTH_GNTR"/>
    <property type="match status" value="1"/>
</dbReference>
<dbReference type="AlphaFoldDB" id="A0A0H2VBL3"/>
<accession>A0A0H2VBL3</accession>
<dbReference type="Gene3D" id="3.40.1410.10">
    <property type="entry name" value="Chorismate lyase-like"/>
    <property type="match status" value="1"/>
</dbReference>
<reference evidence="5 6" key="1">
    <citation type="journal article" date="2002" name="Proc. Natl. Acad. Sci. U.S.A.">
        <title>Extensive mosaic structure revealed by the complete genome sequence of uropathogenic Escherichia coli.</title>
        <authorList>
            <person name="Welch R.A."/>
            <person name="Burland V."/>
            <person name="Plunkett G.III."/>
            <person name="Redford P."/>
            <person name="Roesch P."/>
            <person name="Rasko D."/>
            <person name="Buckles E.L."/>
            <person name="Liou S.R."/>
            <person name="Boutin A."/>
            <person name="Hackett J."/>
            <person name="Stroud D."/>
            <person name="Mayhew G.F."/>
            <person name="Rose D.J."/>
            <person name="Zhou S."/>
            <person name="Schwartz D.C."/>
            <person name="Perna N.T."/>
            <person name="Mobley H.L."/>
            <person name="Donnenberg M.S."/>
            <person name="Blattner F.R."/>
        </authorList>
    </citation>
    <scope>NUCLEOTIDE SEQUENCE [LARGE SCALE GENOMIC DNA]</scope>
    <source>
        <strain evidence="6">CFT073 / ATCC 700928 / UPEC</strain>
    </source>
</reference>
<keyword evidence="6" id="KW-1185">Reference proteome</keyword>
<dbReference type="PANTHER" id="PTHR44846">
    <property type="entry name" value="MANNOSYL-D-GLYCERATE TRANSPORT/METABOLISM SYSTEM REPRESSOR MNGR-RELATED"/>
    <property type="match status" value="1"/>
</dbReference>
<dbReference type="SMR" id="A0A0H2VBL3"/>
<dbReference type="InterPro" id="IPR011663">
    <property type="entry name" value="UTRA"/>
</dbReference>
<evidence type="ECO:0000256" key="2">
    <source>
        <dbReference type="ARBA" id="ARBA00023125"/>
    </source>
</evidence>
<sequence length="251" mass="28850">MRAMKSLSKSSQIPLYQQVVEWIRESIYTGDLVEDDRIPSEYQIMDMLEVSRGTVKKAVAQLVKEGVLIQVQGKGTFVKKENVAYPLGEGLLSFAESLESQKIHFTTEVITSRIEPANRYVAEKLRITPGQDILYLERLRSIGDEKAMLIENRINIELCPGIVEIDFNQHNLFPTIESLSKRKIRYSESRYAARLIGNERGHFLDISEDAPVLHLEQLVFFSRELPVEFGNVWLKGNKYYLGTVLQRRELS</sequence>
<evidence type="ECO:0000256" key="1">
    <source>
        <dbReference type="ARBA" id="ARBA00023015"/>
    </source>
</evidence>
<dbReference type="eggNOG" id="COG2188">
    <property type="taxonomic scope" value="Bacteria"/>
</dbReference>
<dbReference type="Pfam" id="PF07702">
    <property type="entry name" value="UTRA"/>
    <property type="match status" value="1"/>
</dbReference>
<gene>
    <name evidence="5" type="ordered locus">c4276</name>
</gene>
<dbReference type="PRINTS" id="PR00035">
    <property type="entry name" value="HTHGNTR"/>
</dbReference>
<dbReference type="STRING" id="199310.c4276"/>
<dbReference type="Pfam" id="PF00392">
    <property type="entry name" value="GntR"/>
    <property type="match status" value="1"/>
</dbReference>
<name>A0A0H2VBL3_ECOL6</name>
<dbReference type="GO" id="GO:0003700">
    <property type="term" value="F:DNA-binding transcription factor activity"/>
    <property type="evidence" value="ECO:0007669"/>
    <property type="project" value="InterPro"/>
</dbReference>
<dbReference type="InterPro" id="IPR036390">
    <property type="entry name" value="WH_DNA-bd_sf"/>
</dbReference>
<dbReference type="PROSITE" id="PS50949">
    <property type="entry name" value="HTH_GNTR"/>
    <property type="match status" value="1"/>
</dbReference>
<dbReference type="PDB" id="3HFI">
    <property type="method" value="X-ray"/>
    <property type="resolution" value="2.20 A"/>
    <property type="chains" value="A=82-251"/>
</dbReference>
<evidence type="ECO:0000259" key="4">
    <source>
        <dbReference type="PROSITE" id="PS50949"/>
    </source>
</evidence>
<dbReference type="PDBsum" id="3HFI"/>
<dbReference type="SUPFAM" id="SSF46785">
    <property type="entry name" value="Winged helix' DNA-binding domain"/>
    <property type="match status" value="1"/>
</dbReference>
<dbReference type="InterPro" id="IPR050679">
    <property type="entry name" value="Bact_HTH_transcr_reg"/>
</dbReference>
<dbReference type="SUPFAM" id="SSF64288">
    <property type="entry name" value="Chorismate lyase-like"/>
    <property type="match status" value="1"/>
</dbReference>
<keyword evidence="3" id="KW-0804">Transcription</keyword>
<feature type="domain" description="HTH gntR-type" evidence="4">
    <location>
        <begin position="13"/>
        <end position="81"/>
    </location>
</feature>
<dbReference type="InterPro" id="IPR028978">
    <property type="entry name" value="Chorismate_lyase_/UTRA_dom_sf"/>
</dbReference>
<dbReference type="Gene3D" id="1.10.10.10">
    <property type="entry name" value="Winged helix-like DNA-binding domain superfamily/Winged helix DNA-binding domain"/>
    <property type="match status" value="1"/>
</dbReference>
<dbReference type="GO" id="GO:0003677">
    <property type="term" value="F:DNA binding"/>
    <property type="evidence" value="ECO:0007669"/>
    <property type="project" value="UniProtKB-KW"/>
</dbReference>
<dbReference type="EMBL" id="AE014075">
    <property type="protein sequence ID" value="AAN82712.1"/>
    <property type="molecule type" value="Genomic_DNA"/>
</dbReference>
<dbReference type="HOGENOM" id="CLU_063236_2_0_6"/>
<dbReference type="InterPro" id="IPR036388">
    <property type="entry name" value="WH-like_DNA-bd_sf"/>
</dbReference>
<dbReference type="SMART" id="SM00866">
    <property type="entry name" value="UTRA"/>
    <property type="match status" value="1"/>
</dbReference>
<dbReference type="EvolutionaryTrace" id="A0A0H2VBL3"/>
<dbReference type="Proteomes" id="UP000001410">
    <property type="component" value="Chromosome"/>
</dbReference>
<evidence type="ECO:0000313" key="5">
    <source>
        <dbReference type="EMBL" id="AAN82712.1"/>
    </source>
</evidence>
<organism evidence="5 6">
    <name type="scientific">Escherichia coli O6:H1 (strain CFT073 / ATCC 700928 / UPEC)</name>
    <dbReference type="NCBI Taxonomy" id="199310"/>
    <lineage>
        <taxon>Bacteria</taxon>
        <taxon>Pseudomonadati</taxon>
        <taxon>Pseudomonadota</taxon>
        <taxon>Gammaproteobacteria</taxon>
        <taxon>Enterobacterales</taxon>
        <taxon>Enterobacteriaceae</taxon>
        <taxon>Escherichia</taxon>
    </lineage>
</organism>
<protein>
    <submittedName>
        <fullName evidence="5">Putative regulator</fullName>
    </submittedName>
</protein>
<evidence type="ECO:0000256" key="3">
    <source>
        <dbReference type="ARBA" id="ARBA00023163"/>
    </source>
</evidence>
<proteinExistence type="evidence at protein level"/>
<evidence type="ECO:0007829" key="7">
    <source>
        <dbReference type="PDB" id="3HFI"/>
    </source>
</evidence>
<evidence type="ECO:0000313" key="6">
    <source>
        <dbReference type="Proteomes" id="UP000001410"/>
    </source>
</evidence>
<keyword evidence="7" id="KW-0002">3D-structure</keyword>